<reference evidence="9 10" key="1">
    <citation type="submission" date="2016-02" db="EMBL/GenBank/DDBJ databases">
        <title>Band-tailed pigeon sequencing and assembly.</title>
        <authorList>
            <person name="Soares A.E."/>
            <person name="Novak B.J."/>
            <person name="Rice E.S."/>
            <person name="O'Connell B."/>
            <person name="Chang D."/>
            <person name="Weber S."/>
            <person name="Shapiro B."/>
        </authorList>
    </citation>
    <scope>NUCLEOTIDE SEQUENCE [LARGE SCALE GENOMIC DNA]</scope>
    <source>
        <strain evidence="9">BTP2013</strain>
        <tissue evidence="9">Blood</tissue>
    </source>
</reference>
<dbReference type="InterPro" id="IPR036390">
    <property type="entry name" value="WH_DNA-bd_sf"/>
</dbReference>
<dbReference type="InterPro" id="IPR015633">
    <property type="entry name" value="E2F"/>
</dbReference>
<feature type="compositionally biased region" description="Polar residues" evidence="7">
    <location>
        <begin position="329"/>
        <end position="347"/>
    </location>
</feature>
<evidence type="ECO:0000256" key="1">
    <source>
        <dbReference type="ARBA" id="ARBA00010940"/>
    </source>
</evidence>
<name>A0A1V4KIE5_PATFA</name>
<dbReference type="Pfam" id="PF02319">
    <property type="entry name" value="WHD_E2F_TDP"/>
    <property type="match status" value="1"/>
</dbReference>
<dbReference type="CDD" id="cd14660">
    <property type="entry name" value="E2F_DD"/>
    <property type="match status" value="1"/>
</dbReference>
<dbReference type="InterPro" id="IPR003316">
    <property type="entry name" value="E2F_WHTH_DNA-bd_dom"/>
</dbReference>
<gene>
    <name evidence="9" type="primary">E2F5</name>
    <name evidence="9" type="ORF">AV530_006481</name>
</gene>
<keyword evidence="2 5" id="KW-0805">Transcription regulation</keyword>
<keyword evidence="4 5" id="KW-0804">Transcription</keyword>
<feature type="domain" description="E2F/DP family winged-helix DNA-binding" evidence="8">
    <location>
        <begin position="95"/>
        <end position="162"/>
    </location>
</feature>
<keyword evidence="10" id="KW-1185">Reference proteome</keyword>
<evidence type="ECO:0000256" key="5">
    <source>
        <dbReference type="RuleBase" id="RU003796"/>
    </source>
</evidence>
<dbReference type="FunFam" id="1.10.10.10:FF:000430">
    <property type="entry name" value="Transcription factor E2F4"/>
    <property type="match status" value="1"/>
</dbReference>
<dbReference type="Pfam" id="PF16421">
    <property type="entry name" value="E2F_CC-MB"/>
    <property type="match status" value="1"/>
</dbReference>
<dbReference type="PANTHER" id="PTHR12081">
    <property type="entry name" value="TRANSCRIPTION FACTOR E2F"/>
    <property type="match status" value="1"/>
</dbReference>
<feature type="compositionally biased region" description="Low complexity" evidence="7">
    <location>
        <begin position="294"/>
        <end position="315"/>
    </location>
</feature>
<dbReference type="GO" id="GO:0090575">
    <property type="term" value="C:RNA polymerase II transcription regulator complex"/>
    <property type="evidence" value="ECO:0007669"/>
    <property type="project" value="TreeGrafter"/>
</dbReference>
<proteinExistence type="inferred from homology"/>
<feature type="region of interest" description="Disordered" evidence="7">
    <location>
        <begin position="281"/>
        <end position="364"/>
    </location>
</feature>
<dbReference type="OrthoDB" id="1743261at2759"/>
<evidence type="ECO:0000259" key="8">
    <source>
        <dbReference type="SMART" id="SM01372"/>
    </source>
</evidence>
<evidence type="ECO:0000313" key="9">
    <source>
        <dbReference type="EMBL" id="OPJ83617.1"/>
    </source>
</evidence>
<dbReference type="EMBL" id="LSYS01003169">
    <property type="protein sequence ID" value="OPJ83617.1"/>
    <property type="molecule type" value="Genomic_DNA"/>
</dbReference>
<organism evidence="9 10">
    <name type="scientific">Patagioenas fasciata monilis</name>
    <dbReference type="NCBI Taxonomy" id="372326"/>
    <lineage>
        <taxon>Eukaryota</taxon>
        <taxon>Metazoa</taxon>
        <taxon>Chordata</taxon>
        <taxon>Craniata</taxon>
        <taxon>Vertebrata</taxon>
        <taxon>Euteleostomi</taxon>
        <taxon>Archelosauria</taxon>
        <taxon>Archosauria</taxon>
        <taxon>Dinosauria</taxon>
        <taxon>Saurischia</taxon>
        <taxon>Theropoda</taxon>
        <taxon>Coelurosauria</taxon>
        <taxon>Aves</taxon>
        <taxon>Neognathae</taxon>
        <taxon>Neoaves</taxon>
        <taxon>Columbimorphae</taxon>
        <taxon>Columbiformes</taxon>
        <taxon>Columbidae</taxon>
        <taxon>Patagioenas</taxon>
    </lineage>
</organism>
<dbReference type="SUPFAM" id="SSF144074">
    <property type="entry name" value="E2F-DP heterodimerization region"/>
    <property type="match status" value="1"/>
</dbReference>
<dbReference type="Gene3D" id="6.10.250.540">
    <property type="match status" value="1"/>
</dbReference>
<protein>
    <submittedName>
        <fullName evidence="9">Transcription factor E2F5</fullName>
    </submittedName>
</protein>
<feature type="coiled-coil region" evidence="6">
    <location>
        <begin position="169"/>
        <end position="196"/>
    </location>
</feature>
<feature type="coiled-coil region" evidence="6">
    <location>
        <begin position="1"/>
        <end position="66"/>
    </location>
</feature>
<evidence type="ECO:0000256" key="4">
    <source>
        <dbReference type="ARBA" id="ARBA00023163"/>
    </source>
</evidence>
<evidence type="ECO:0000256" key="7">
    <source>
        <dbReference type="SAM" id="MobiDB-lite"/>
    </source>
</evidence>
<dbReference type="AlphaFoldDB" id="A0A1V4KIE5"/>
<accession>A0A1V4KIE5</accession>
<comment type="similarity">
    <text evidence="1 5">Belongs to the E2F/DP family.</text>
</comment>
<dbReference type="GO" id="GO:0000978">
    <property type="term" value="F:RNA polymerase II cis-regulatory region sequence-specific DNA binding"/>
    <property type="evidence" value="ECO:0007669"/>
    <property type="project" value="InterPro"/>
</dbReference>
<dbReference type="InterPro" id="IPR037241">
    <property type="entry name" value="E2F-DP_heterodim"/>
</dbReference>
<comment type="caution">
    <text evidence="9">The sequence shown here is derived from an EMBL/GenBank/DDBJ whole genome shotgun (WGS) entry which is preliminary data.</text>
</comment>
<dbReference type="GO" id="GO:0000981">
    <property type="term" value="F:DNA-binding transcription factor activity, RNA polymerase II-specific"/>
    <property type="evidence" value="ECO:0007669"/>
    <property type="project" value="TreeGrafter"/>
</dbReference>
<evidence type="ECO:0000256" key="6">
    <source>
        <dbReference type="SAM" id="Coils"/>
    </source>
</evidence>
<dbReference type="InterPro" id="IPR032198">
    <property type="entry name" value="E2F_CC-MB"/>
</dbReference>
<dbReference type="PANTHER" id="PTHR12081:SF35">
    <property type="entry name" value="TRANSCRIPTION FACTOR E2F5"/>
    <property type="match status" value="1"/>
</dbReference>
<keyword evidence="6" id="KW-0175">Coiled coil</keyword>
<evidence type="ECO:0000256" key="2">
    <source>
        <dbReference type="ARBA" id="ARBA00023015"/>
    </source>
</evidence>
<comment type="subcellular location">
    <subcellularLocation>
        <location evidence="5">Nucleus</location>
    </subcellularLocation>
</comment>
<dbReference type="Proteomes" id="UP000190648">
    <property type="component" value="Unassembled WGS sequence"/>
</dbReference>
<dbReference type="Gene3D" id="1.10.10.10">
    <property type="entry name" value="Winged helix-like DNA-binding domain superfamily/Winged helix DNA-binding domain"/>
    <property type="match status" value="1"/>
</dbReference>
<dbReference type="SUPFAM" id="SSF46785">
    <property type="entry name" value="Winged helix' DNA-binding domain"/>
    <property type="match status" value="1"/>
</dbReference>
<dbReference type="STRING" id="372326.A0A1V4KIE5"/>
<sequence>MEKLKRQNERKEELKQLVEEKEVELDDIKNAHSALKKKWQGKGELLSQLEVQVRQMKESFDIKEKKLIEERNKSLQTQRIAVEKLRQMDDAFRKQLESMLAAHQAELLQLAEEKEKQIEAANEKAADTLAVRQKRRIYDITNVLEGIDLIEKKSKNSIQWKGVGAGCNTKEVIDRLRYLEAEIEDLELKEKELDQQKLWLQQSIKNVMDDSTNHQFSYVTHEDICNCFDGDTLLAIQAPCGTQLEVPIPEMGQNGQKKYQINLKSSSGPIHVLLINKESSSSKPMVFPVPPPDDLAQPPSQPAAPATPLKPAAAPQNAPEQHDLKQGQELPQTSAADTSSDNSVQQNSTTPAAPYSSPPESVLYPSLSGDVAQATAGSNDYQGLLPLDVNCILKPNSFDIAKMEEPTGNISGDIIDELMSSDVFPLLRLSPTPGDDYNFNLDDNEGVCDLFDVQILNY</sequence>
<keyword evidence="3 5" id="KW-0238">DNA-binding</keyword>
<keyword evidence="5" id="KW-0539">Nucleus</keyword>
<dbReference type="SMART" id="SM01372">
    <property type="entry name" value="E2F_TDP"/>
    <property type="match status" value="1"/>
</dbReference>
<feature type="coiled-coil region" evidence="6">
    <location>
        <begin position="93"/>
        <end position="131"/>
    </location>
</feature>
<dbReference type="InterPro" id="IPR036388">
    <property type="entry name" value="WH-like_DNA-bd_sf"/>
</dbReference>
<dbReference type="GO" id="GO:0046983">
    <property type="term" value="F:protein dimerization activity"/>
    <property type="evidence" value="ECO:0007669"/>
    <property type="project" value="InterPro"/>
</dbReference>
<evidence type="ECO:0000313" key="10">
    <source>
        <dbReference type="Proteomes" id="UP000190648"/>
    </source>
</evidence>
<evidence type="ECO:0000256" key="3">
    <source>
        <dbReference type="ARBA" id="ARBA00023125"/>
    </source>
</evidence>
<feature type="compositionally biased region" description="Low complexity" evidence="7">
    <location>
        <begin position="348"/>
        <end position="361"/>
    </location>
</feature>